<keyword evidence="6" id="KW-0547">Nucleotide-binding</keyword>
<keyword evidence="8" id="KW-0539">Nucleus</keyword>
<dbReference type="SUPFAM" id="SSF81631">
    <property type="entry name" value="PAP/OAS1 substrate-binding domain"/>
    <property type="match status" value="1"/>
</dbReference>
<evidence type="ECO:0000256" key="4">
    <source>
        <dbReference type="ARBA" id="ARBA00022664"/>
    </source>
</evidence>
<dbReference type="Pfam" id="PF13563">
    <property type="entry name" value="2_5_RNA_ligase2"/>
    <property type="match status" value="1"/>
</dbReference>
<feature type="domain" description="Endonuclease/exonuclease/phosphatase" evidence="10">
    <location>
        <begin position="303"/>
        <end position="602"/>
    </location>
</feature>
<dbReference type="InterPro" id="IPR043519">
    <property type="entry name" value="NT_sf"/>
</dbReference>
<dbReference type="Gene3D" id="1.10.1410.10">
    <property type="match status" value="1"/>
</dbReference>
<dbReference type="SUPFAM" id="SSF81301">
    <property type="entry name" value="Nucleotidyltransferase"/>
    <property type="match status" value="1"/>
</dbReference>
<dbReference type="EMBL" id="JAPEVB010000004">
    <property type="protein sequence ID" value="KAJ4389919.1"/>
    <property type="molecule type" value="Genomic_DNA"/>
</dbReference>
<evidence type="ECO:0000256" key="7">
    <source>
        <dbReference type="ARBA" id="ARBA00022840"/>
    </source>
</evidence>
<feature type="domain" description="Poly(A) polymerase central" evidence="12">
    <location>
        <begin position="843"/>
        <end position="978"/>
    </location>
</feature>
<sequence>MEESDRSFFLMAWPNYERMVQEHPLPERASSSWQTSMSLALLCVSFPPKHLWPQIDRVRSRYDRNFPNWPPHIKLVYPFVPIDKLAIHLGRISEALEHFGRIRVRLGATDHIHNEECFLHVEDAEHIDEEGARTFPLDRLCEAVIEAVPSLGRGSWYRSMTVGHALESEPADEVQSLLQRAGLLSGLGWEVDELHVLVTKASTSGPSPEGSHMVDWASISLIDGGLRVHQKRGTRLEGRVVNNKAVAGRIVVPDVREFYSDHIPQPPKDFIPFFYDGVEWIPSTPNILRQRSLSATQRTLSVASFNVLGRTDNLALLTYNILHYDAEADILVLQETTGILLSHLLHNKRMQDRYAFCTHPPFNQDGLVAGPDKKMVVVLSKYAFHWETIPLPSSGYETESRCWEENEDDQVGHNDLSTENGDVVKLVKHSAAVNRMHLHNRALLVEFRRSEDSAKPLQWNTFLALAAFHLTPGRDKEDYFARASELNAIIQYIYCGTPAVLAGGFNMPTSTVTLRYHQCEEDNRRVERDLFSSGYVDAWMVARMARGAETDDDPVVPKCHGEQGPTDDTSFPGTVVWEDWLETLHRRPHRFDRILVKPNGLLSVQSFNKFGKLMNAGEEVLVDNTPLHLGVRAVVKLERKPRNQGASSLIDSNASSLASHLGNGLPPHLKEHESVLEALRDVDAIPPLAEWQLRERAFEALRVALLAASPHHEVSGGGGSKVNLVILPIGSYGLDVWTQSSDLDCLCLGTFSLPTFIDLAIQRIQQAADSGIKLVQKKEDYMGTTLKLVFEHHLGIDLTYARSAWPLLTSDPTTPLPNATLLALKPYRDLDYIQRSIPDIADFRVAHRFIKKWAEGRGIYSTKFGYLNGIQITMLLTRVHKRLVTNFASPMVPEILFTFFKEYANFNWKEDIVFDECFHKTLTYSRTSQEPLAILSYFPPRLNTSPTATISSVRTITAEFQRAANLLDQSNATWADLLRVSLLGTPTSGSLASDEFLQCHQYYAKVDVQYWGGVTTKGRGFVARVESLLASLLAYFNECLLDVHFRVWPTRYQEDSHYNSEQSQSAVQQGEYHGVYIFGFDWIGKAKKGVANPGLPDARKIASNLNFTEQYIRKNDRCFDAAFMNIHYEIRRTLVPTSAIGKHATQTRYHELQLDHRNWDVYIQHDLKDTGEDRELGQATTVQSEWSPSSKSRKRSATNKPHCSVELKPPVAGKFRTAADVVNRLRWDASYDHNDFVVGYEDRFLGTMERELDVWTSEQTHEEFIPQHRILYFKRHSDGQVVWERATRVDLVFGSSEQH</sequence>
<accession>A0A9W8YRR3</accession>
<proteinExistence type="inferred from homology"/>
<keyword evidence="7" id="KW-0067">ATP-binding</keyword>
<feature type="domain" description="MJ1316 RNA cyclic group end recognition" evidence="11">
    <location>
        <begin position="1215"/>
        <end position="1285"/>
    </location>
</feature>
<organism evidence="13 14">
    <name type="scientific">Gnomoniopsis smithogilvyi</name>
    <dbReference type="NCBI Taxonomy" id="1191159"/>
    <lineage>
        <taxon>Eukaryota</taxon>
        <taxon>Fungi</taxon>
        <taxon>Dikarya</taxon>
        <taxon>Ascomycota</taxon>
        <taxon>Pezizomycotina</taxon>
        <taxon>Sordariomycetes</taxon>
        <taxon>Sordariomycetidae</taxon>
        <taxon>Diaporthales</taxon>
        <taxon>Gnomoniaceae</taxon>
        <taxon>Gnomoniopsis</taxon>
    </lineage>
</organism>
<reference evidence="13" key="1">
    <citation type="submission" date="2022-10" db="EMBL/GenBank/DDBJ databases">
        <title>Tapping the CABI collections for fungal endophytes: first genome assemblies for Collariella, Neodidymelliopsis, Ascochyta clinopodiicola, Didymella pomorum, Didymosphaeria variabile, Neocosmospora piperis and Neocucurbitaria cava.</title>
        <authorList>
            <person name="Hill R."/>
        </authorList>
    </citation>
    <scope>NUCLEOTIDE SEQUENCE</scope>
    <source>
        <strain evidence="13">IMI 355082</strain>
    </source>
</reference>
<evidence type="ECO:0000256" key="9">
    <source>
        <dbReference type="SAM" id="MobiDB-lite"/>
    </source>
</evidence>
<keyword evidence="5" id="KW-0808">Transferase</keyword>
<feature type="compositionally biased region" description="Polar residues" evidence="9">
    <location>
        <begin position="1178"/>
        <end position="1190"/>
    </location>
</feature>
<dbReference type="Pfam" id="PF04457">
    <property type="entry name" value="MJ1316"/>
    <property type="match status" value="1"/>
</dbReference>
<dbReference type="EC" id="2.7.7.19" evidence="3"/>
<dbReference type="GO" id="GO:1990817">
    <property type="term" value="F:poly(A) RNA polymerase activity"/>
    <property type="evidence" value="ECO:0007669"/>
    <property type="project" value="UniProtKB-EC"/>
</dbReference>
<dbReference type="Pfam" id="PF03372">
    <property type="entry name" value="Exo_endo_phos"/>
    <property type="match status" value="1"/>
</dbReference>
<evidence type="ECO:0000256" key="6">
    <source>
        <dbReference type="ARBA" id="ARBA00022741"/>
    </source>
</evidence>
<dbReference type="InterPro" id="IPR036691">
    <property type="entry name" value="Endo/exonu/phosph_ase_sf"/>
</dbReference>
<keyword evidence="4" id="KW-0507">mRNA processing</keyword>
<dbReference type="Proteomes" id="UP001140453">
    <property type="component" value="Unassembled WGS sequence"/>
</dbReference>
<gene>
    <name evidence="13" type="ORF">N0V93_007391</name>
</gene>
<dbReference type="PANTHER" id="PTHR10682:SF23">
    <property type="entry name" value="POLYNUCLEOTIDE ADENYLYLTRANSFERASE"/>
    <property type="match status" value="1"/>
</dbReference>
<name>A0A9W8YRR3_9PEZI</name>
<evidence type="ECO:0000256" key="2">
    <source>
        <dbReference type="ARBA" id="ARBA00010912"/>
    </source>
</evidence>
<evidence type="ECO:0000259" key="12">
    <source>
        <dbReference type="Pfam" id="PF04928"/>
    </source>
</evidence>
<evidence type="ECO:0000256" key="8">
    <source>
        <dbReference type="ARBA" id="ARBA00023242"/>
    </source>
</evidence>
<dbReference type="Pfam" id="PF04928">
    <property type="entry name" value="PAP_central"/>
    <property type="match status" value="1"/>
</dbReference>
<dbReference type="GO" id="GO:0005524">
    <property type="term" value="F:ATP binding"/>
    <property type="evidence" value="ECO:0007669"/>
    <property type="project" value="UniProtKB-KW"/>
</dbReference>
<evidence type="ECO:0000259" key="10">
    <source>
        <dbReference type="Pfam" id="PF03372"/>
    </source>
</evidence>
<evidence type="ECO:0000313" key="14">
    <source>
        <dbReference type="Proteomes" id="UP001140453"/>
    </source>
</evidence>
<dbReference type="Gene3D" id="3.90.1140.10">
    <property type="entry name" value="Cyclic phosphodiesterase"/>
    <property type="match status" value="1"/>
</dbReference>
<dbReference type="OrthoDB" id="10263155at2759"/>
<feature type="region of interest" description="Disordered" evidence="9">
    <location>
        <begin position="1172"/>
        <end position="1203"/>
    </location>
</feature>
<dbReference type="PANTHER" id="PTHR10682">
    <property type="entry name" value="POLY A POLYMERASE"/>
    <property type="match status" value="1"/>
</dbReference>
<protein>
    <recommendedName>
        <fullName evidence="3">polynucleotide adenylyltransferase</fullName>
        <ecNumber evidence="3">2.7.7.19</ecNumber>
    </recommendedName>
</protein>
<keyword evidence="14" id="KW-1185">Reference proteome</keyword>
<dbReference type="GO" id="GO:0006397">
    <property type="term" value="P:mRNA processing"/>
    <property type="evidence" value="ECO:0007669"/>
    <property type="project" value="UniProtKB-KW"/>
</dbReference>
<evidence type="ECO:0000313" key="13">
    <source>
        <dbReference type="EMBL" id="KAJ4389919.1"/>
    </source>
</evidence>
<dbReference type="SUPFAM" id="SSF56219">
    <property type="entry name" value="DNase I-like"/>
    <property type="match status" value="1"/>
</dbReference>
<comment type="subcellular location">
    <subcellularLocation>
        <location evidence="1">Nucleus</location>
    </subcellularLocation>
</comment>
<dbReference type="InterPro" id="IPR005135">
    <property type="entry name" value="Endo/exonuclease/phosphatase"/>
</dbReference>
<dbReference type="Gene3D" id="3.30.460.10">
    <property type="entry name" value="Beta Polymerase, domain 2"/>
    <property type="match status" value="1"/>
</dbReference>
<evidence type="ECO:0000256" key="3">
    <source>
        <dbReference type="ARBA" id="ARBA00012388"/>
    </source>
</evidence>
<dbReference type="Gene3D" id="3.60.10.10">
    <property type="entry name" value="Endonuclease/exonuclease/phosphatase"/>
    <property type="match status" value="1"/>
</dbReference>
<dbReference type="InterPro" id="IPR040459">
    <property type="entry name" value="MJ1316"/>
</dbReference>
<dbReference type="InterPro" id="IPR007012">
    <property type="entry name" value="PolA_pol_cen_dom"/>
</dbReference>
<evidence type="ECO:0000259" key="11">
    <source>
        <dbReference type="Pfam" id="PF04457"/>
    </source>
</evidence>
<comment type="caution">
    <text evidence="13">The sequence shown here is derived from an EMBL/GenBank/DDBJ whole genome shotgun (WGS) entry which is preliminary data.</text>
</comment>
<evidence type="ECO:0000256" key="5">
    <source>
        <dbReference type="ARBA" id="ARBA00022679"/>
    </source>
</evidence>
<comment type="similarity">
    <text evidence="2">Belongs to the poly(A) polymerase family.</text>
</comment>
<evidence type="ECO:0000256" key="1">
    <source>
        <dbReference type="ARBA" id="ARBA00004123"/>
    </source>
</evidence>
<dbReference type="GO" id="GO:0005634">
    <property type="term" value="C:nucleus"/>
    <property type="evidence" value="ECO:0007669"/>
    <property type="project" value="UniProtKB-SubCell"/>
</dbReference>